<keyword evidence="5" id="KW-1185">Reference proteome</keyword>
<feature type="region of interest" description="Disordered" evidence="2">
    <location>
        <begin position="92"/>
        <end position="123"/>
    </location>
</feature>
<name>A0ABP1R8L8_9HEXA</name>
<dbReference type="EMBL" id="CAXLJM020000059">
    <property type="protein sequence ID" value="CAL8119438.1"/>
    <property type="molecule type" value="Genomic_DNA"/>
</dbReference>
<feature type="compositionally biased region" description="Polar residues" evidence="2">
    <location>
        <begin position="113"/>
        <end position="123"/>
    </location>
</feature>
<reference evidence="4 5" key="1">
    <citation type="submission" date="2024-08" db="EMBL/GenBank/DDBJ databases">
        <authorList>
            <person name="Cucini C."/>
            <person name="Frati F."/>
        </authorList>
    </citation>
    <scope>NUCLEOTIDE SEQUENCE [LARGE SCALE GENOMIC DNA]</scope>
</reference>
<feature type="compositionally biased region" description="Polar residues" evidence="2">
    <location>
        <begin position="45"/>
        <end position="61"/>
    </location>
</feature>
<comment type="caution">
    <text evidence="4">The sequence shown here is derived from an EMBL/GenBank/DDBJ whole genome shotgun (WGS) entry which is preliminary data.</text>
</comment>
<evidence type="ECO:0000313" key="4">
    <source>
        <dbReference type="EMBL" id="CAL8119438.1"/>
    </source>
</evidence>
<evidence type="ECO:0000259" key="3">
    <source>
        <dbReference type="PROSITE" id="PS50157"/>
    </source>
</evidence>
<dbReference type="InterPro" id="IPR013087">
    <property type="entry name" value="Znf_C2H2_type"/>
</dbReference>
<proteinExistence type="predicted"/>
<keyword evidence="1" id="KW-0862">Zinc</keyword>
<feature type="region of interest" description="Disordered" evidence="2">
    <location>
        <begin position="44"/>
        <end position="67"/>
    </location>
</feature>
<keyword evidence="1" id="KW-0863">Zinc-finger</keyword>
<evidence type="ECO:0000313" key="5">
    <source>
        <dbReference type="Proteomes" id="UP001642540"/>
    </source>
</evidence>
<accession>A0ABP1R8L8</accession>
<keyword evidence="1" id="KW-0479">Metal-binding</keyword>
<dbReference type="PROSITE" id="PS50157">
    <property type="entry name" value="ZINC_FINGER_C2H2_2"/>
    <property type="match status" value="1"/>
</dbReference>
<feature type="domain" description="C2H2-type" evidence="3">
    <location>
        <begin position="69"/>
        <end position="92"/>
    </location>
</feature>
<evidence type="ECO:0000256" key="1">
    <source>
        <dbReference type="PROSITE-ProRule" id="PRU00042"/>
    </source>
</evidence>
<gene>
    <name evidence="4" type="ORF">ODALV1_LOCUS18550</name>
</gene>
<dbReference type="InterPro" id="IPR036236">
    <property type="entry name" value="Znf_C2H2_sf"/>
</dbReference>
<dbReference type="Proteomes" id="UP001642540">
    <property type="component" value="Unassembled WGS sequence"/>
</dbReference>
<sequence length="123" mass="14329">MVMEEYEELQQPELVMEFVRESTPPPKRQKLGDGIQPEVVFRDASLNNPGSPKTFSSSANTHPRHNKKFRCSRCGRFFKTINFLTIHESTPHEFFTTPSRRKKPHVPRKDMPRSQNIGNFKSN</sequence>
<dbReference type="PROSITE" id="PS00028">
    <property type="entry name" value="ZINC_FINGER_C2H2_1"/>
    <property type="match status" value="1"/>
</dbReference>
<organism evidence="4 5">
    <name type="scientific">Orchesella dallaii</name>
    <dbReference type="NCBI Taxonomy" id="48710"/>
    <lineage>
        <taxon>Eukaryota</taxon>
        <taxon>Metazoa</taxon>
        <taxon>Ecdysozoa</taxon>
        <taxon>Arthropoda</taxon>
        <taxon>Hexapoda</taxon>
        <taxon>Collembola</taxon>
        <taxon>Entomobryomorpha</taxon>
        <taxon>Entomobryoidea</taxon>
        <taxon>Orchesellidae</taxon>
        <taxon>Orchesellinae</taxon>
        <taxon>Orchesella</taxon>
    </lineage>
</organism>
<evidence type="ECO:0000256" key="2">
    <source>
        <dbReference type="SAM" id="MobiDB-lite"/>
    </source>
</evidence>
<protein>
    <recommendedName>
        <fullName evidence="3">C2H2-type domain-containing protein</fullName>
    </recommendedName>
</protein>
<dbReference type="SUPFAM" id="SSF57667">
    <property type="entry name" value="beta-beta-alpha zinc fingers"/>
    <property type="match status" value="1"/>
</dbReference>